<keyword evidence="7" id="KW-1185">Reference proteome</keyword>
<dbReference type="Gene3D" id="3.40.50.880">
    <property type="match status" value="1"/>
</dbReference>
<evidence type="ECO:0000313" key="6">
    <source>
        <dbReference type="EMBL" id="GAC14247.1"/>
    </source>
</evidence>
<dbReference type="GO" id="GO:0019243">
    <property type="term" value="P:methylglyoxal catabolic process to D-lactate via S-lactoyl-glutathione"/>
    <property type="evidence" value="ECO:0007669"/>
    <property type="project" value="TreeGrafter"/>
</dbReference>
<gene>
    <name evidence="6" type="ORF">GLIP_1613</name>
</gene>
<evidence type="ECO:0000256" key="3">
    <source>
        <dbReference type="ARBA" id="ARBA00038493"/>
    </source>
</evidence>
<evidence type="ECO:0000259" key="5">
    <source>
        <dbReference type="Pfam" id="PF01965"/>
    </source>
</evidence>
<comment type="caution">
    <text evidence="6">The sequence shown here is derived from an EMBL/GenBank/DDBJ whole genome shotgun (WGS) entry which is preliminary data.</text>
</comment>
<dbReference type="InterPro" id="IPR029062">
    <property type="entry name" value="Class_I_gatase-like"/>
</dbReference>
<dbReference type="CDD" id="cd03141">
    <property type="entry name" value="GATase1_Hsp31_like"/>
    <property type="match status" value="1"/>
</dbReference>
<dbReference type="eggNOG" id="COG0693">
    <property type="taxonomic scope" value="Bacteria"/>
</dbReference>
<dbReference type="Proteomes" id="UP000006334">
    <property type="component" value="Unassembled WGS sequence"/>
</dbReference>
<feature type="signal peptide" evidence="4">
    <location>
        <begin position="1"/>
        <end position="24"/>
    </location>
</feature>
<keyword evidence="1" id="KW-0346">Stress response</keyword>
<dbReference type="OrthoDB" id="9792284at2"/>
<keyword evidence="4" id="KW-0732">Signal</keyword>
<dbReference type="PANTHER" id="PTHR48094:SF11">
    <property type="entry name" value="GLUTATHIONE-INDEPENDENT GLYOXALASE HSP31-RELATED"/>
    <property type="match status" value="1"/>
</dbReference>
<reference evidence="6 7" key="1">
    <citation type="journal article" date="2017" name="Antonie Van Leeuwenhoek">
        <title>Rhizobium rhizosphaerae sp. nov., a novel species isolated from rice rhizosphere.</title>
        <authorList>
            <person name="Zhao J.J."/>
            <person name="Zhang J."/>
            <person name="Zhang R.J."/>
            <person name="Zhang C.W."/>
            <person name="Yin H.Q."/>
            <person name="Zhang X.X."/>
        </authorList>
    </citation>
    <scope>NUCLEOTIDE SEQUENCE [LARGE SCALE GENOMIC DNA]</scope>
    <source>
        <strain evidence="6 7">E3</strain>
    </source>
</reference>
<evidence type="ECO:0000313" key="7">
    <source>
        <dbReference type="Proteomes" id="UP000006334"/>
    </source>
</evidence>
<dbReference type="PANTHER" id="PTHR48094">
    <property type="entry name" value="PROTEIN/NUCLEIC ACID DEGLYCASE DJ-1-RELATED"/>
    <property type="match status" value="1"/>
</dbReference>
<dbReference type="EMBL" id="BAEN01000035">
    <property type="protein sequence ID" value="GAC14247.1"/>
    <property type="molecule type" value="Genomic_DNA"/>
</dbReference>
<dbReference type="GO" id="GO:0019172">
    <property type="term" value="F:glyoxalase III activity"/>
    <property type="evidence" value="ECO:0007669"/>
    <property type="project" value="TreeGrafter"/>
</dbReference>
<protein>
    <recommendedName>
        <fullName evidence="5">DJ-1/PfpI domain-containing protein</fullName>
    </recommendedName>
</protein>
<feature type="chain" id="PRO_5003897227" description="DJ-1/PfpI domain-containing protein" evidence="4">
    <location>
        <begin position="25"/>
        <end position="377"/>
    </location>
</feature>
<dbReference type="AlphaFoldDB" id="K6Y7Q1"/>
<evidence type="ECO:0000256" key="1">
    <source>
        <dbReference type="ARBA" id="ARBA00023016"/>
    </source>
</evidence>
<dbReference type="RefSeq" id="WP_008844063.1">
    <property type="nucleotide sequence ID" value="NZ_BAEN01000035.1"/>
</dbReference>
<dbReference type="STRING" id="1127673.GLIP_1613"/>
<dbReference type="SUPFAM" id="SSF52317">
    <property type="entry name" value="Class I glutamine amidotransferase-like"/>
    <property type="match status" value="1"/>
</dbReference>
<keyword evidence="2" id="KW-0456">Lyase</keyword>
<feature type="domain" description="DJ-1/PfpI" evidence="5">
    <location>
        <begin position="53"/>
        <end position="250"/>
    </location>
</feature>
<organism evidence="6 7">
    <name type="scientific">Aliiglaciecola lipolytica E3</name>
    <dbReference type="NCBI Taxonomy" id="1127673"/>
    <lineage>
        <taxon>Bacteria</taxon>
        <taxon>Pseudomonadati</taxon>
        <taxon>Pseudomonadota</taxon>
        <taxon>Gammaproteobacteria</taxon>
        <taxon>Alteromonadales</taxon>
        <taxon>Alteromonadaceae</taxon>
        <taxon>Aliiglaciecola</taxon>
    </lineage>
</organism>
<proteinExistence type="inferred from homology"/>
<name>K6Y7Q1_9ALTE</name>
<dbReference type="InterPro" id="IPR050325">
    <property type="entry name" value="Prot/Nucl_acid_deglycase"/>
</dbReference>
<accession>K6Y7Q1</accession>
<sequence>MRLFIIQALMLITLLSASFTHAHAAAPNGDQDLTVLMVVSGNGQSKGEVQPGYEFDEFAKAYLVFQAHNIAVDVASPKGGAVEADQFDPNKAFNAQVLADTEIMTKLNNTLAISTLNANDYDAVFVVGGKGAMFDLPKDAALQQIIADVYEQKGVIAAVCHGPAALVDVELSNGEYLVAGKRVNGFTNNEEQLFGKKWLPHFEFLLEDKLGERGGVFQSSDIMLEHVAVDGRLVTGQNPSSTVGVAIAMLETMGVSVQPVERFSDDLTLARVAEFLGGNDAALTQMAADSERYQLALAGMYGFYYLKQADGAEQQQHALALMLVAQDAINNPNLDIQIAKTQQLLGDNIASQKTVEKILVQHPDFEPAQQLLKTLGQ</sequence>
<dbReference type="InterPro" id="IPR002818">
    <property type="entry name" value="DJ-1/PfpI"/>
</dbReference>
<evidence type="ECO:0000256" key="2">
    <source>
        <dbReference type="ARBA" id="ARBA00023239"/>
    </source>
</evidence>
<dbReference type="Pfam" id="PF01965">
    <property type="entry name" value="DJ-1_PfpI"/>
    <property type="match status" value="1"/>
</dbReference>
<comment type="similarity">
    <text evidence="3">Belongs to the peptidase C56 family. HSP31-like subfamily.</text>
</comment>
<dbReference type="GO" id="GO:0005737">
    <property type="term" value="C:cytoplasm"/>
    <property type="evidence" value="ECO:0007669"/>
    <property type="project" value="TreeGrafter"/>
</dbReference>
<evidence type="ECO:0000256" key="4">
    <source>
        <dbReference type="SAM" id="SignalP"/>
    </source>
</evidence>